<feature type="signal peptide" evidence="1">
    <location>
        <begin position="1"/>
        <end position="21"/>
    </location>
</feature>
<feature type="chain" id="PRO_5018557618" description="Lipoprotein" evidence="1">
    <location>
        <begin position="22"/>
        <end position="195"/>
    </location>
</feature>
<evidence type="ECO:0000313" key="3">
    <source>
        <dbReference type="Proteomes" id="UP000282184"/>
    </source>
</evidence>
<organism evidence="2 3">
    <name type="scientific">Hymenobacter gummosus</name>
    <dbReference type="NCBI Taxonomy" id="1776032"/>
    <lineage>
        <taxon>Bacteria</taxon>
        <taxon>Pseudomonadati</taxon>
        <taxon>Bacteroidota</taxon>
        <taxon>Cytophagia</taxon>
        <taxon>Cytophagales</taxon>
        <taxon>Hymenobacteraceae</taxon>
        <taxon>Hymenobacter</taxon>
    </lineage>
</organism>
<dbReference type="RefSeq" id="WP_126694565.1">
    <property type="nucleotide sequence ID" value="NZ_RXOF01000011.1"/>
</dbReference>
<dbReference type="PROSITE" id="PS51257">
    <property type="entry name" value="PROKAR_LIPOPROTEIN"/>
    <property type="match status" value="1"/>
</dbReference>
<gene>
    <name evidence="2" type="ORF">EJV47_17960</name>
</gene>
<evidence type="ECO:0000256" key="1">
    <source>
        <dbReference type="SAM" id="SignalP"/>
    </source>
</evidence>
<accession>A0A3S0HLH3</accession>
<dbReference type="Proteomes" id="UP000282184">
    <property type="component" value="Unassembled WGS sequence"/>
</dbReference>
<sequence>MKLCVLAFPLASLLLAGCNKSQTVTASAREWLRQSDGERLTFRADGMGAIETLVVTQKNSESTSSRGRGFGTITHHNITLTFQSQTDADAGLVTGFSSANVLFSPLRPGSPDGVGLSTDTEQLYNNSGSINRATHSLTKDTLINGRTHSRVVRGTFSAQAVVSVLPNTLQTFWYAKDAGLVAYRKVTGPIYYRVF</sequence>
<proteinExistence type="predicted"/>
<protein>
    <recommendedName>
        <fullName evidence="4">Lipoprotein</fullName>
    </recommendedName>
</protein>
<evidence type="ECO:0000313" key="2">
    <source>
        <dbReference type="EMBL" id="RTQ47807.1"/>
    </source>
</evidence>
<comment type="caution">
    <text evidence="2">The sequence shown here is derived from an EMBL/GenBank/DDBJ whole genome shotgun (WGS) entry which is preliminary data.</text>
</comment>
<dbReference type="EMBL" id="RXOF01000011">
    <property type="protein sequence ID" value="RTQ47807.1"/>
    <property type="molecule type" value="Genomic_DNA"/>
</dbReference>
<name>A0A3S0HLH3_9BACT</name>
<evidence type="ECO:0008006" key="4">
    <source>
        <dbReference type="Google" id="ProtNLM"/>
    </source>
</evidence>
<keyword evidence="1" id="KW-0732">Signal</keyword>
<keyword evidence="3" id="KW-1185">Reference proteome</keyword>
<dbReference type="AlphaFoldDB" id="A0A3S0HLH3"/>
<dbReference type="OrthoDB" id="879085at2"/>
<reference evidence="2 3" key="1">
    <citation type="submission" date="2018-12" db="EMBL/GenBank/DDBJ databases">
        <title>Hymenobacter gummosus sp. nov., isolated from a spring.</title>
        <authorList>
            <person name="Nie L."/>
        </authorList>
    </citation>
    <scope>NUCLEOTIDE SEQUENCE [LARGE SCALE GENOMIC DNA]</scope>
    <source>
        <strain evidence="2 3">KCTC 52166</strain>
    </source>
</reference>